<feature type="transmembrane region" description="Helical" evidence="16">
    <location>
        <begin position="93"/>
        <end position="111"/>
    </location>
</feature>
<keyword evidence="17" id="KW-0732">Signal</keyword>
<feature type="chain" id="PRO_5025575550" description="NADH-ubiquinone oxidoreductase chain 4" evidence="17">
    <location>
        <begin position="18"/>
        <end position="475"/>
    </location>
</feature>
<evidence type="ECO:0000259" key="18">
    <source>
        <dbReference type="Pfam" id="PF00361"/>
    </source>
</evidence>
<evidence type="ECO:0000256" key="8">
    <source>
        <dbReference type="ARBA" id="ARBA00022967"/>
    </source>
</evidence>
<keyword evidence="14 16" id="KW-0472">Membrane</keyword>
<keyword evidence="7 16" id="KW-0812">Transmembrane</keyword>
<feature type="transmembrane region" description="Helical" evidence="16">
    <location>
        <begin position="286"/>
        <end position="304"/>
    </location>
</feature>
<feature type="domain" description="NADH:quinone oxidoreductase/Mrp antiporter transmembrane" evidence="18">
    <location>
        <begin position="113"/>
        <end position="404"/>
    </location>
</feature>
<feature type="transmembrane region" description="Helical" evidence="16">
    <location>
        <begin position="390"/>
        <end position="413"/>
    </location>
</feature>
<feature type="transmembrane region" description="Helical" evidence="16">
    <location>
        <begin position="146"/>
        <end position="168"/>
    </location>
</feature>
<proteinExistence type="inferred from homology"/>
<keyword evidence="13 16" id="KW-0496">Mitochondrion</keyword>
<dbReference type="GO" id="GO:0003954">
    <property type="term" value="F:NADH dehydrogenase activity"/>
    <property type="evidence" value="ECO:0007669"/>
    <property type="project" value="TreeGrafter"/>
</dbReference>
<feature type="transmembrane region" description="Helical" evidence="16">
    <location>
        <begin position="352"/>
        <end position="370"/>
    </location>
</feature>
<feature type="domain" description="NADH:ubiquinone oxidoreductase chain 4 N-terminal" evidence="19">
    <location>
        <begin position="1"/>
        <end position="110"/>
    </location>
</feature>
<dbReference type="InterPro" id="IPR010227">
    <property type="entry name" value="NADH_Q_OxRdtase_chainM/4"/>
</dbReference>
<evidence type="ECO:0000256" key="14">
    <source>
        <dbReference type="ARBA" id="ARBA00023136"/>
    </source>
</evidence>
<keyword evidence="12 16" id="KW-0830">Ubiquinone</keyword>
<dbReference type="Pfam" id="PF01059">
    <property type="entry name" value="Oxidored_q5_N"/>
    <property type="match status" value="1"/>
</dbReference>
<evidence type="ECO:0000256" key="9">
    <source>
        <dbReference type="ARBA" id="ARBA00022982"/>
    </source>
</evidence>
<evidence type="ECO:0000256" key="7">
    <source>
        <dbReference type="ARBA" id="ARBA00022692"/>
    </source>
</evidence>
<sequence length="475" mass="53046">MLKILLPTLMLIPTIWATSPKWLWPTTLSHSLLIALCSLSWLTNMAETGWTTLNHLMATDALSTPLLVLTCWLLPLMVLASQNHMMTEPLNRQRAYITLLTSLQIFLILAFGATEIIMFYIMFEATLIPTLILITRWGNQAERLNAGVYFLFYTLAGSLPLLVALLLLQNNIGTLSLLTIQFTSPMELTSYAHKLWWAGCLMAFLVKMPLYGVHLWLPKAHVEAPIAGSMILAAVLLKLGGYGMMRMIVMLEPLTKELSYPFIIFALWGVIMTGSICLRQTDLKSLIAYSSVSHMGLVVAGILTQTPWGLTGALILMIAHGLASSALFCLANTNYERTHSRTMLLARGLQMVLPLMATWWFIASLANLALPPLPNLMGELMIITSLFNWSWWTIALTGTGTLITAGYSLYMFLMTQRGPLPAHIIALTPSYTREHLLMTLHILPLLLLTLKPELIWGWTSCKHSLIKMLDCDSKD</sequence>
<organism evidence="20">
    <name type="scientific">Liparis punctulatus</name>
    <dbReference type="NCBI Taxonomy" id="2012925"/>
    <lineage>
        <taxon>Eukaryota</taxon>
        <taxon>Metazoa</taxon>
        <taxon>Chordata</taxon>
        <taxon>Craniata</taxon>
        <taxon>Vertebrata</taxon>
        <taxon>Euteleostomi</taxon>
        <taxon>Actinopterygii</taxon>
        <taxon>Neopterygii</taxon>
        <taxon>Teleostei</taxon>
        <taxon>Neoteleostei</taxon>
        <taxon>Acanthomorphata</taxon>
        <taxon>Eupercaria</taxon>
        <taxon>Perciformes</taxon>
        <taxon>Cottioidei</taxon>
        <taxon>Cottales</taxon>
        <taxon>Liparidae</taxon>
        <taxon>Liparis</taxon>
    </lineage>
</organism>
<dbReference type="AlphaFoldDB" id="A0A679DNS4"/>
<evidence type="ECO:0000259" key="19">
    <source>
        <dbReference type="Pfam" id="PF01059"/>
    </source>
</evidence>
<dbReference type="EC" id="7.1.1.2" evidence="3 16"/>
<comment type="similarity">
    <text evidence="2 16">Belongs to the complex I subunit 4 family.</text>
</comment>
<feature type="transmembrane region" description="Helical" evidence="16">
    <location>
        <begin position="310"/>
        <end position="331"/>
    </location>
</feature>
<evidence type="ECO:0000256" key="13">
    <source>
        <dbReference type="ARBA" id="ARBA00023128"/>
    </source>
</evidence>
<dbReference type="Pfam" id="PF00361">
    <property type="entry name" value="Proton_antipo_M"/>
    <property type="match status" value="1"/>
</dbReference>
<evidence type="ECO:0000256" key="15">
    <source>
        <dbReference type="ARBA" id="ARBA00049551"/>
    </source>
</evidence>
<dbReference type="GO" id="GO:0008137">
    <property type="term" value="F:NADH dehydrogenase (ubiquinone) activity"/>
    <property type="evidence" value="ECO:0007669"/>
    <property type="project" value="UniProtKB-UniRule"/>
</dbReference>
<evidence type="ECO:0000256" key="12">
    <source>
        <dbReference type="ARBA" id="ARBA00023075"/>
    </source>
</evidence>
<dbReference type="NCBIfam" id="TIGR01972">
    <property type="entry name" value="NDH_I_M"/>
    <property type="match status" value="1"/>
</dbReference>
<evidence type="ECO:0000256" key="6">
    <source>
        <dbReference type="ARBA" id="ARBA00022660"/>
    </source>
</evidence>
<comment type="subcellular location">
    <subcellularLocation>
        <location evidence="1 16">Mitochondrion membrane</location>
        <topology evidence="1 16">Multi-pass membrane protein</topology>
    </subcellularLocation>
</comment>
<evidence type="ECO:0000256" key="3">
    <source>
        <dbReference type="ARBA" id="ARBA00012944"/>
    </source>
</evidence>
<feature type="transmembrane region" description="Helical" evidence="16">
    <location>
        <begin position="260"/>
        <end position="279"/>
    </location>
</feature>
<accession>A0A679DNS4</accession>
<keyword evidence="5 16" id="KW-0813">Transport</keyword>
<keyword evidence="10 16" id="KW-1133">Transmembrane helix</keyword>
<evidence type="ECO:0000256" key="10">
    <source>
        <dbReference type="ARBA" id="ARBA00022989"/>
    </source>
</evidence>
<keyword evidence="11 16" id="KW-0520">NAD</keyword>
<evidence type="ECO:0000256" key="11">
    <source>
        <dbReference type="ARBA" id="ARBA00023027"/>
    </source>
</evidence>
<keyword evidence="9 16" id="KW-0249">Electron transport</keyword>
<dbReference type="InterPro" id="IPR001750">
    <property type="entry name" value="ND/Mrp_TM"/>
</dbReference>
<comment type="function">
    <text evidence="16">Core subunit of the mitochondrial membrane respiratory chain NADH dehydrogenase (Complex I) which catalyzes electron transfer from NADH through the respiratory chain, using ubiquinone as an electron acceptor. Essential for the catalytic activity and assembly of complex I.</text>
</comment>
<feature type="transmembrane region" description="Helical" evidence="16">
    <location>
        <begin position="62"/>
        <end position="81"/>
    </location>
</feature>
<dbReference type="InterPro" id="IPR000260">
    <property type="entry name" value="NADH4_N"/>
</dbReference>
<evidence type="ECO:0000256" key="1">
    <source>
        <dbReference type="ARBA" id="ARBA00004225"/>
    </source>
</evidence>
<dbReference type="GO" id="GO:0048039">
    <property type="term" value="F:ubiquinone binding"/>
    <property type="evidence" value="ECO:0007669"/>
    <property type="project" value="TreeGrafter"/>
</dbReference>
<dbReference type="PANTHER" id="PTHR43507">
    <property type="entry name" value="NADH-UBIQUINONE OXIDOREDUCTASE CHAIN 4"/>
    <property type="match status" value="1"/>
</dbReference>
<evidence type="ECO:0000256" key="5">
    <source>
        <dbReference type="ARBA" id="ARBA00022448"/>
    </source>
</evidence>
<feature type="transmembrane region" description="Helical" evidence="16">
    <location>
        <begin position="117"/>
        <end position="134"/>
    </location>
</feature>
<geneLocation type="mitochondrion" evidence="20"/>
<dbReference type="GO" id="GO:0015990">
    <property type="term" value="P:electron transport coupled proton transport"/>
    <property type="evidence" value="ECO:0007669"/>
    <property type="project" value="TreeGrafter"/>
</dbReference>
<dbReference type="PANTHER" id="PTHR43507:SF20">
    <property type="entry name" value="NADH-UBIQUINONE OXIDOREDUCTASE CHAIN 4"/>
    <property type="match status" value="1"/>
</dbReference>
<protein>
    <recommendedName>
        <fullName evidence="4 16">NADH-ubiquinone oxidoreductase chain 4</fullName>
        <ecNumber evidence="3 16">7.1.1.2</ecNumber>
    </recommendedName>
</protein>
<keyword evidence="8" id="KW-1278">Translocase</keyword>
<evidence type="ECO:0000256" key="16">
    <source>
        <dbReference type="RuleBase" id="RU003297"/>
    </source>
</evidence>
<feature type="transmembrane region" description="Helical" evidence="16">
    <location>
        <begin position="229"/>
        <end position="248"/>
    </location>
</feature>
<dbReference type="EMBL" id="LC493935">
    <property type="protein sequence ID" value="BBM35014.1"/>
    <property type="molecule type" value="Genomic_DNA"/>
</dbReference>
<evidence type="ECO:0000256" key="4">
    <source>
        <dbReference type="ARBA" id="ARBA00021006"/>
    </source>
</evidence>
<dbReference type="GO" id="GO:0042773">
    <property type="term" value="P:ATP synthesis coupled electron transport"/>
    <property type="evidence" value="ECO:0007669"/>
    <property type="project" value="InterPro"/>
</dbReference>
<keyword evidence="6 16" id="KW-0679">Respiratory chain</keyword>
<dbReference type="InterPro" id="IPR003918">
    <property type="entry name" value="NADH_UbQ_OxRdtase"/>
</dbReference>
<evidence type="ECO:0000256" key="17">
    <source>
        <dbReference type="SAM" id="SignalP"/>
    </source>
</evidence>
<dbReference type="PRINTS" id="PR01437">
    <property type="entry name" value="NUOXDRDTASE4"/>
</dbReference>
<dbReference type="GO" id="GO:0031966">
    <property type="term" value="C:mitochondrial membrane"/>
    <property type="evidence" value="ECO:0007669"/>
    <property type="project" value="UniProtKB-SubCell"/>
</dbReference>
<comment type="catalytic activity">
    <reaction evidence="15 16">
        <text>a ubiquinone + NADH + 5 H(+)(in) = a ubiquinol + NAD(+) + 4 H(+)(out)</text>
        <dbReference type="Rhea" id="RHEA:29091"/>
        <dbReference type="Rhea" id="RHEA-COMP:9565"/>
        <dbReference type="Rhea" id="RHEA-COMP:9566"/>
        <dbReference type="ChEBI" id="CHEBI:15378"/>
        <dbReference type="ChEBI" id="CHEBI:16389"/>
        <dbReference type="ChEBI" id="CHEBI:17976"/>
        <dbReference type="ChEBI" id="CHEBI:57540"/>
        <dbReference type="ChEBI" id="CHEBI:57945"/>
        <dbReference type="EC" id="7.1.1.2"/>
    </reaction>
</comment>
<name>A0A679DNS4_9TELE</name>
<feature type="transmembrane region" description="Helical" evidence="16">
    <location>
        <begin position="195"/>
        <end position="217"/>
    </location>
</feature>
<feature type="signal peptide" evidence="17">
    <location>
        <begin position="1"/>
        <end position="17"/>
    </location>
</feature>
<gene>
    <name evidence="20" type="primary">ND4</name>
</gene>
<reference evidence="20" key="1">
    <citation type="submission" date="2019-07" db="EMBL/GenBank/DDBJ databases">
        <title>Taxonomic uncertainty in ocean warming target species Leptoclinus maculatus (Stichaeidae: Zoarcales) and an updated mitogenomic phylogeny of the Perciformes based on 182 complete mitochondrial genomes.</title>
        <authorList>
            <person name="Poulsen J.Y."/>
            <person name="Satoh T.P."/>
            <person name="Sado T."/>
            <person name="Hlidberg J."/>
            <person name="Ho H."/>
            <person name="Miya M."/>
        </authorList>
    </citation>
    <scope>NUCLEOTIDE SEQUENCE</scope>
    <source>
        <strain evidence="20">64_LIPU</strain>
    </source>
</reference>
<evidence type="ECO:0000256" key="2">
    <source>
        <dbReference type="ARBA" id="ARBA00009025"/>
    </source>
</evidence>
<evidence type="ECO:0000313" key="20">
    <source>
        <dbReference type="EMBL" id="BBM35014.1"/>
    </source>
</evidence>